<dbReference type="Proteomes" id="UP000235786">
    <property type="component" value="Unassembled WGS sequence"/>
</dbReference>
<sequence length="660" mass="73729">MPPSTLPSPAVTCAEYIALLYLLHSVPDPPSRNSIDSLPIRQNGYTLSLLQERSLAGTLAFLSSLKDGPEHIPAVCIQEDPQSAFLNVLLAVNKTKPADGKGVLKTLKLGFERIFALLSQVLDNGTPAMEDQVFTAIISMCSERILCRLRFIPNNMNTPRQPIKELLQEAVNAIRWLEKETVQDTGLLLLSRLFVERAKEVIQLVDAWSKHRKPARLGDLVEGFNGLWRVGGLQDLLGAIPNRIMGPTSRKNLLNIISKVARYREAARFLYRTAKKIPLVRQMKIVFVNLPQNAFQKIPANQYSPTLPSTVSRINAEHRQQWNVGQVCRLLNVGEVEANDQFVHQTRKTLKDAKIHAEIQLLFYCELKNFKLPPRVFCSTKDACFLCNAFIRIYGKIHTPRCHGKLYPGWRLPFSPKPTKIEQRFNRQLANHIRNSLTTLLSRQQKTVYPDPHESTLLTLPFSVTKSGSLALPEAEVGEILQSQTPNISETDQMPFILSNPKALLKPSERTPIASPATPTRDISIQPSKDTTSKTVPSPRGLSSDSSVDNHTLLPGRIVSKGVEANHASPLYEAGHLEVQIEYSTGLSQSTPNSHSRNLSYSIEWLAVGEAERVLEQRASPIFSAESLEGEISHNLDELNCFYITARGSVLKIFLQRSNA</sequence>
<dbReference type="OrthoDB" id="4851849at2759"/>
<dbReference type="AlphaFoldDB" id="A0A2J6RTF7"/>
<name>A0A2J6RTF7_HYAVF</name>
<organism evidence="2 3">
    <name type="scientific">Hyaloscypha variabilis (strain UAMH 11265 / GT02V1 / F)</name>
    <name type="common">Meliniomyces variabilis</name>
    <dbReference type="NCBI Taxonomy" id="1149755"/>
    <lineage>
        <taxon>Eukaryota</taxon>
        <taxon>Fungi</taxon>
        <taxon>Dikarya</taxon>
        <taxon>Ascomycota</taxon>
        <taxon>Pezizomycotina</taxon>
        <taxon>Leotiomycetes</taxon>
        <taxon>Helotiales</taxon>
        <taxon>Hyaloscyphaceae</taxon>
        <taxon>Hyaloscypha</taxon>
        <taxon>Hyaloscypha variabilis</taxon>
    </lineage>
</organism>
<protein>
    <submittedName>
        <fullName evidence="2">Uncharacterized protein</fullName>
    </submittedName>
</protein>
<accession>A0A2J6RTF7</accession>
<evidence type="ECO:0000313" key="3">
    <source>
        <dbReference type="Proteomes" id="UP000235786"/>
    </source>
</evidence>
<gene>
    <name evidence="2" type="ORF">L207DRAFT_458400</name>
</gene>
<feature type="compositionally biased region" description="Polar residues" evidence="1">
    <location>
        <begin position="517"/>
        <end position="550"/>
    </location>
</feature>
<reference evidence="2 3" key="1">
    <citation type="submission" date="2016-04" db="EMBL/GenBank/DDBJ databases">
        <title>A degradative enzymes factory behind the ericoid mycorrhizal symbiosis.</title>
        <authorList>
            <consortium name="DOE Joint Genome Institute"/>
            <person name="Martino E."/>
            <person name="Morin E."/>
            <person name="Grelet G."/>
            <person name="Kuo A."/>
            <person name="Kohler A."/>
            <person name="Daghino S."/>
            <person name="Barry K."/>
            <person name="Choi C."/>
            <person name="Cichocki N."/>
            <person name="Clum A."/>
            <person name="Copeland A."/>
            <person name="Hainaut M."/>
            <person name="Haridas S."/>
            <person name="Labutti K."/>
            <person name="Lindquist E."/>
            <person name="Lipzen A."/>
            <person name="Khouja H.-R."/>
            <person name="Murat C."/>
            <person name="Ohm R."/>
            <person name="Olson A."/>
            <person name="Spatafora J."/>
            <person name="Veneault-Fourrey C."/>
            <person name="Henrissat B."/>
            <person name="Grigoriev I."/>
            <person name="Martin F."/>
            <person name="Perotto S."/>
        </authorList>
    </citation>
    <scope>NUCLEOTIDE SEQUENCE [LARGE SCALE GENOMIC DNA]</scope>
    <source>
        <strain evidence="2 3">F</strain>
    </source>
</reference>
<feature type="region of interest" description="Disordered" evidence="1">
    <location>
        <begin position="507"/>
        <end position="551"/>
    </location>
</feature>
<proteinExistence type="predicted"/>
<evidence type="ECO:0000313" key="2">
    <source>
        <dbReference type="EMBL" id="PMD41806.1"/>
    </source>
</evidence>
<keyword evidence="3" id="KW-1185">Reference proteome</keyword>
<evidence type="ECO:0000256" key="1">
    <source>
        <dbReference type="SAM" id="MobiDB-lite"/>
    </source>
</evidence>
<dbReference type="InterPro" id="IPR027796">
    <property type="entry name" value="OTT_1508_deam-like"/>
</dbReference>
<dbReference type="Pfam" id="PF14441">
    <property type="entry name" value="OTT_1508_deam"/>
    <property type="match status" value="1"/>
</dbReference>
<dbReference type="EMBL" id="KZ613944">
    <property type="protein sequence ID" value="PMD41806.1"/>
    <property type="molecule type" value="Genomic_DNA"/>
</dbReference>